<proteinExistence type="predicted"/>
<keyword evidence="2" id="KW-1185">Reference proteome</keyword>
<gene>
    <name evidence="1" type="ORF">ACFQT0_22980</name>
</gene>
<protein>
    <submittedName>
        <fullName evidence="1">Uncharacterized protein</fullName>
    </submittedName>
</protein>
<dbReference type="RefSeq" id="WP_380205381.1">
    <property type="nucleotide sequence ID" value="NZ_JBHTEK010000001.1"/>
</dbReference>
<reference evidence="2" key="1">
    <citation type="journal article" date="2019" name="Int. J. Syst. Evol. Microbiol.">
        <title>The Global Catalogue of Microorganisms (GCM) 10K type strain sequencing project: providing services to taxonomists for standard genome sequencing and annotation.</title>
        <authorList>
            <consortium name="The Broad Institute Genomics Platform"/>
            <consortium name="The Broad Institute Genome Sequencing Center for Infectious Disease"/>
            <person name="Wu L."/>
            <person name="Ma J."/>
        </authorList>
    </citation>
    <scope>NUCLEOTIDE SEQUENCE [LARGE SCALE GENOMIC DNA]</scope>
    <source>
        <strain evidence="2">JCM 19635</strain>
    </source>
</reference>
<organism evidence="1 2">
    <name type="scientific">Hymenobacter humi</name>
    <dbReference type="NCBI Taxonomy" id="1411620"/>
    <lineage>
        <taxon>Bacteria</taxon>
        <taxon>Pseudomonadati</taxon>
        <taxon>Bacteroidota</taxon>
        <taxon>Cytophagia</taxon>
        <taxon>Cytophagales</taxon>
        <taxon>Hymenobacteraceae</taxon>
        <taxon>Hymenobacter</taxon>
    </lineage>
</organism>
<comment type="caution">
    <text evidence="1">The sequence shown here is derived from an EMBL/GenBank/DDBJ whole genome shotgun (WGS) entry which is preliminary data.</text>
</comment>
<evidence type="ECO:0000313" key="2">
    <source>
        <dbReference type="Proteomes" id="UP001596513"/>
    </source>
</evidence>
<sequence length="46" mass="4972">MLRRTRLGQVPVVEGLHGRRQLVHRHLRDGAVAEEPPGAGGAVGKH</sequence>
<accession>A0ABW2UCH4</accession>
<evidence type="ECO:0000313" key="1">
    <source>
        <dbReference type="EMBL" id="MFC7669910.1"/>
    </source>
</evidence>
<dbReference type="Proteomes" id="UP001596513">
    <property type="component" value="Unassembled WGS sequence"/>
</dbReference>
<name>A0ABW2UCH4_9BACT</name>
<dbReference type="EMBL" id="JBHTEK010000001">
    <property type="protein sequence ID" value="MFC7669910.1"/>
    <property type="molecule type" value="Genomic_DNA"/>
</dbReference>